<evidence type="ECO:0000256" key="8">
    <source>
        <dbReference type="HAMAP-Rule" id="MF_00238"/>
    </source>
</evidence>
<dbReference type="EC" id="2.7.4.25" evidence="8"/>
<dbReference type="GO" id="GO:0036430">
    <property type="term" value="F:CMP kinase activity"/>
    <property type="evidence" value="ECO:0007669"/>
    <property type="project" value="RHEA"/>
</dbReference>
<feature type="domain" description="Cytidylate kinase" evidence="9">
    <location>
        <begin position="5"/>
        <end position="197"/>
    </location>
</feature>
<evidence type="ECO:0000256" key="5">
    <source>
        <dbReference type="ARBA" id="ARBA00022840"/>
    </source>
</evidence>
<dbReference type="STRING" id="670155.SAMN04488001_2702"/>
<dbReference type="GO" id="GO:0005524">
    <property type="term" value="F:ATP binding"/>
    <property type="evidence" value="ECO:0007669"/>
    <property type="project" value="UniProtKB-UniRule"/>
</dbReference>
<dbReference type="GO" id="GO:0006220">
    <property type="term" value="P:pyrimidine nucleotide metabolic process"/>
    <property type="evidence" value="ECO:0007669"/>
    <property type="project" value="UniProtKB-UniRule"/>
</dbReference>
<accession>A0A1H3A1L5</accession>
<evidence type="ECO:0000259" key="9">
    <source>
        <dbReference type="Pfam" id="PF02224"/>
    </source>
</evidence>
<dbReference type="InterPro" id="IPR003136">
    <property type="entry name" value="Cytidylate_kin"/>
</dbReference>
<comment type="similarity">
    <text evidence="1 8">Belongs to the cytidylate kinase family. Type 1 subfamily.</text>
</comment>
<evidence type="ECO:0000256" key="1">
    <source>
        <dbReference type="ARBA" id="ARBA00009427"/>
    </source>
</evidence>
<dbReference type="CDD" id="cd02020">
    <property type="entry name" value="CMPK"/>
    <property type="match status" value="1"/>
</dbReference>
<comment type="catalytic activity">
    <reaction evidence="6 8">
        <text>dCMP + ATP = dCDP + ADP</text>
        <dbReference type="Rhea" id="RHEA:25094"/>
        <dbReference type="ChEBI" id="CHEBI:30616"/>
        <dbReference type="ChEBI" id="CHEBI:57566"/>
        <dbReference type="ChEBI" id="CHEBI:58593"/>
        <dbReference type="ChEBI" id="CHEBI:456216"/>
        <dbReference type="EC" id="2.7.4.25"/>
    </reaction>
</comment>
<keyword evidence="11" id="KW-1185">Reference proteome</keyword>
<keyword evidence="3 8" id="KW-0547">Nucleotide-binding</keyword>
<dbReference type="GO" id="GO:0036431">
    <property type="term" value="F:dCMP kinase activity"/>
    <property type="evidence" value="ECO:0007669"/>
    <property type="project" value="InterPro"/>
</dbReference>
<dbReference type="HAMAP" id="MF_00238">
    <property type="entry name" value="Cytidyl_kinase_type1"/>
    <property type="match status" value="1"/>
</dbReference>
<dbReference type="InterPro" id="IPR011994">
    <property type="entry name" value="Cytidylate_kinase_dom"/>
</dbReference>
<evidence type="ECO:0000256" key="7">
    <source>
        <dbReference type="ARBA" id="ARBA00048478"/>
    </source>
</evidence>
<evidence type="ECO:0000256" key="2">
    <source>
        <dbReference type="ARBA" id="ARBA00022679"/>
    </source>
</evidence>
<proteinExistence type="inferred from homology"/>
<feature type="binding site" evidence="8">
    <location>
        <begin position="9"/>
        <end position="17"/>
    </location>
    <ligand>
        <name>ATP</name>
        <dbReference type="ChEBI" id="CHEBI:30616"/>
    </ligand>
</feature>
<sequence length="206" mass="21708">MNFTVAIDGPAAAGKGTVSKRVAAEFGFAHLDTGLLYRATGARVLAGADPVEAAKSLTPDDMARDDLRTTAVAQAASKVAALPEVRAALVQFQRDFARREGGAVLDGRDIGTVICVDADVKLFVTASDRVRAERRYLELSGNGHDVTREGVLHDLQVRDARDSEREAAPLAAAADAVVIDTSDMSIEAAVAAATDEIRARLKHVSV</sequence>
<dbReference type="AlphaFoldDB" id="A0A1H3A1L5"/>
<dbReference type="GO" id="GO:0005737">
    <property type="term" value="C:cytoplasm"/>
    <property type="evidence" value="ECO:0007669"/>
    <property type="project" value="UniProtKB-SubCell"/>
</dbReference>
<evidence type="ECO:0000256" key="3">
    <source>
        <dbReference type="ARBA" id="ARBA00022741"/>
    </source>
</evidence>
<evidence type="ECO:0000256" key="6">
    <source>
        <dbReference type="ARBA" id="ARBA00047615"/>
    </source>
</evidence>
<dbReference type="SUPFAM" id="SSF52540">
    <property type="entry name" value="P-loop containing nucleoside triphosphate hydrolases"/>
    <property type="match status" value="1"/>
</dbReference>
<name>A0A1H3A1L5_9RHOB</name>
<dbReference type="RefSeq" id="WP_089947466.1">
    <property type="nucleotide sequence ID" value="NZ_FNOI01000005.1"/>
</dbReference>
<evidence type="ECO:0000256" key="4">
    <source>
        <dbReference type="ARBA" id="ARBA00022777"/>
    </source>
</evidence>
<gene>
    <name evidence="8" type="primary">cmk</name>
    <name evidence="10" type="ORF">SAMN04488001_2702</name>
</gene>
<keyword evidence="2 8" id="KW-0808">Transferase</keyword>
<comment type="subcellular location">
    <subcellularLocation>
        <location evidence="8">Cytoplasm</location>
    </subcellularLocation>
</comment>
<protein>
    <recommendedName>
        <fullName evidence="8">Cytidylate kinase</fullName>
        <shortName evidence="8">CK</shortName>
        <ecNumber evidence="8">2.7.4.25</ecNumber>
    </recommendedName>
    <alternativeName>
        <fullName evidence="8">Cytidine monophosphate kinase</fullName>
        <shortName evidence="8">CMP kinase</shortName>
    </alternativeName>
</protein>
<evidence type="ECO:0000313" key="10">
    <source>
        <dbReference type="EMBL" id="SDX23516.1"/>
    </source>
</evidence>
<dbReference type="Pfam" id="PF02224">
    <property type="entry name" value="Cytidylate_kin"/>
    <property type="match status" value="1"/>
</dbReference>
<dbReference type="Gene3D" id="3.40.50.300">
    <property type="entry name" value="P-loop containing nucleotide triphosphate hydrolases"/>
    <property type="match status" value="1"/>
</dbReference>
<comment type="catalytic activity">
    <reaction evidence="7 8">
        <text>CMP + ATP = CDP + ADP</text>
        <dbReference type="Rhea" id="RHEA:11600"/>
        <dbReference type="ChEBI" id="CHEBI:30616"/>
        <dbReference type="ChEBI" id="CHEBI:58069"/>
        <dbReference type="ChEBI" id="CHEBI:60377"/>
        <dbReference type="ChEBI" id="CHEBI:456216"/>
        <dbReference type="EC" id="2.7.4.25"/>
    </reaction>
</comment>
<keyword evidence="8" id="KW-0963">Cytoplasm</keyword>
<organism evidence="10 11">
    <name type="scientific">Litoreibacter albidus</name>
    <dbReference type="NCBI Taxonomy" id="670155"/>
    <lineage>
        <taxon>Bacteria</taxon>
        <taxon>Pseudomonadati</taxon>
        <taxon>Pseudomonadota</taxon>
        <taxon>Alphaproteobacteria</taxon>
        <taxon>Rhodobacterales</taxon>
        <taxon>Roseobacteraceae</taxon>
        <taxon>Litoreibacter</taxon>
    </lineage>
</organism>
<dbReference type="OrthoDB" id="9807434at2"/>
<evidence type="ECO:0000313" key="11">
    <source>
        <dbReference type="Proteomes" id="UP000199441"/>
    </source>
</evidence>
<keyword evidence="4 8" id="KW-0418">Kinase</keyword>
<reference evidence="11" key="1">
    <citation type="submission" date="2016-10" db="EMBL/GenBank/DDBJ databases">
        <authorList>
            <person name="Varghese N."/>
            <person name="Submissions S."/>
        </authorList>
    </citation>
    <scope>NUCLEOTIDE SEQUENCE [LARGE SCALE GENOMIC DNA]</scope>
    <source>
        <strain evidence="11">DSM 26922</strain>
    </source>
</reference>
<dbReference type="Proteomes" id="UP000199441">
    <property type="component" value="Unassembled WGS sequence"/>
</dbReference>
<dbReference type="EMBL" id="FNOI01000005">
    <property type="protein sequence ID" value="SDX23516.1"/>
    <property type="molecule type" value="Genomic_DNA"/>
</dbReference>
<keyword evidence="5 8" id="KW-0067">ATP-binding</keyword>
<dbReference type="InterPro" id="IPR027417">
    <property type="entry name" value="P-loop_NTPase"/>
</dbReference>